<dbReference type="SUPFAM" id="SSF56784">
    <property type="entry name" value="HAD-like"/>
    <property type="match status" value="1"/>
</dbReference>
<reference evidence="4 5" key="2">
    <citation type="submission" date="2018-08" db="EMBL/GenBank/DDBJ databases">
        <title>Aphanomyces genome sequencing and annotation.</title>
        <authorList>
            <person name="Minardi D."/>
            <person name="Oidtmann B."/>
            <person name="Van Der Giezen M."/>
            <person name="Studholme D.J."/>
        </authorList>
    </citation>
    <scope>NUCLEOTIDE SEQUENCE [LARGE SCALE GENOMIC DNA]</scope>
    <source>
        <strain evidence="2 5">D2</strain>
        <strain evidence="1 4">SA</strain>
    </source>
</reference>
<organism evidence="2 5">
    <name type="scientific">Aphanomyces astaci</name>
    <name type="common">Crayfish plague agent</name>
    <dbReference type="NCBI Taxonomy" id="112090"/>
    <lineage>
        <taxon>Eukaryota</taxon>
        <taxon>Sar</taxon>
        <taxon>Stramenopiles</taxon>
        <taxon>Oomycota</taxon>
        <taxon>Saprolegniomycetes</taxon>
        <taxon>Saprolegniales</taxon>
        <taxon>Verrucalvaceae</taxon>
        <taxon>Aphanomyces</taxon>
    </lineage>
</organism>
<proteinExistence type="predicted"/>
<gene>
    <name evidence="3" type="ORF">DYB28_006722</name>
    <name evidence="2" type="ORF">DYB30_006312</name>
    <name evidence="1" type="ORF">DYB38_005880</name>
</gene>
<dbReference type="InterPro" id="IPR036412">
    <property type="entry name" value="HAD-like_sf"/>
</dbReference>
<evidence type="ECO:0000313" key="4">
    <source>
        <dbReference type="Proteomes" id="UP000265716"/>
    </source>
</evidence>
<sequence>MYGPTSILSSAGMGPSIMPSTPLRALTYNVPSTVILLDWDDTLFPNAYLAKQRYTLDDVHEPLSTQDQILMELLMQHVTTFLKACVDANRTVMIVTNGEADWVERSCKRFMPAIYPLVASFRIMSARAKYENTYPIEEWKVACFTSELTKHFVGDMTGRQRHIVSIGDSHYERQAVQMMPSCLPLTKSKSVKFVDYPSIPDMVRQLKLVSTYLSHLCTHPDHLDLILSREILRGVDI</sequence>
<protein>
    <recommendedName>
        <fullName evidence="7">FCP1 homology domain-containing protein</fullName>
    </recommendedName>
</protein>
<evidence type="ECO:0000313" key="6">
    <source>
        <dbReference type="Proteomes" id="UP000275652"/>
    </source>
</evidence>
<dbReference type="PANTHER" id="PTHR38899">
    <property type="entry name" value="DOMAIN OOKINETE PROTEIN, PUTATIVE-RELATED"/>
    <property type="match status" value="1"/>
</dbReference>
<name>A0A397DPI4_APHAT</name>
<evidence type="ECO:0000313" key="3">
    <source>
        <dbReference type="EMBL" id="RLO11897.1"/>
    </source>
</evidence>
<dbReference type="Proteomes" id="UP000266643">
    <property type="component" value="Unassembled WGS sequence"/>
</dbReference>
<comment type="caution">
    <text evidence="2">The sequence shown here is derived from an EMBL/GenBank/DDBJ whole genome shotgun (WGS) entry which is preliminary data.</text>
</comment>
<reference evidence="3 6" key="1">
    <citation type="journal article" date="2018" name="J. Invertebr. Pathol.">
        <title>New genotyping method for the causative agent of crayfish plague (Aphanomyces astaci) based on whole genome data.</title>
        <authorList>
            <person name="Minardi D."/>
            <person name="Studholme D.J."/>
            <person name="van der Giezen M."/>
            <person name="Pretto T."/>
            <person name="Oidtmann B."/>
        </authorList>
    </citation>
    <scope>NUCLEOTIDE SEQUENCE [LARGE SCALE GENOMIC DNA]</scope>
    <source>
        <strain evidence="3 6">KB13</strain>
    </source>
</reference>
<evidence type="ECO:0000313" key="5">
    <source>
        <dbReference type="Proteomes" id="UP000266643"/>
    </source>
</evidence>
<evidence type="ECO:0000313" key="2">
    <source>
        <dbReference type="EMBL" id="RHY68921.1"/>
    </source>
</evidence>
<dbReference type="Proteomes" id="UP000275652">
    <property type="component" value="Unassembled WGS sequence"/>
</dbReference>
<dbReference type="EMBL" id="QUTC01007117">
    <property type="protein sequence ID" value="RHY48987.1"/>
    <property type="molecule type" value="Genomic_DNA"/>
</dbReference>
<accession>A0A397DPI4</accession>
<evidence type="ECO:0008006" key="7">
    <source>
        <dbReference type="Google" id="ProtNLM"/>
    </source>
</evidence>
<dbReference type="PANTHER" id="PTHR38899:SF2">
    <property type="entry name" value="FCP1 HOMOLOGY DOMAIN-CONTAINING PROTEIN"/>
    <property type="match status" value="1"/>
</dbReference>
<dbReference type="AlphaFoldDB" id="A0A397DPI4"/>
<evidence type="ECO:0000313" key="1">
    <source>
        <dbReference type="EMBL" id="RHY48987.1"/>
    </source>
</evidence>
<dbReference type="EMBL" id="QUTD01004273">
    <property type="protein sequence ID" value="RHY68921.1"/>
    <property type="molecule type" value="Genomic_DNA"/>
</dbReference>
<dbReference type="Proteomes" id="UP000265716">
    <property type="component" value="Unassembled WGS sequence"/>
</dbReference>
<dbReference type="VEuPathDB" id="FungiDB:H257_14382"/>
<dbReference type="EMBL" id="QUTI01014838">
    <property type="protein sequence ID" value="RLO11897.1"/>
    <property type="molecule type" value="Genomic_DNA"/>
</dbReference>